<dbReference type="AlphaFoldDB" id="L7V1R0"/>
<dbReference type="InterPro" id="IPR004869">
    <property type="entry name" value="MMPL_dom"/>
</dbReference>
<feature type="transmembrane region" description="Helical" evidence="7">
    <location>
        <begin position="407"/>
        <end position="429"/>
    </location>
</feature>
<evidence type="ECO:0000256" key="7">
    <source>
        <dbReference type="SAM" id="Phobius"/>
    </source>
</evidence>
<feature type="transmembrane region" description="Helical" evidence="7">
    <location>
        <begin position="553"/>
        <end position="571"/>
    </location>
</feature>
<feature type="transmembrane region" description="Helical" evidence="7">
    <location>
        <begin position="612"/>
        <end position="633"/>
    </location>
</feature>
<feature type="transmembrane region" description="Helical" evidence="7">
    <location>
        <begin position="274"/>
        <end position="294"/>
    </location>
</feature>
<comment type="similarity">
    <text evidence="2">Belongs to the resistance-nodulation-cell division (RND) (TC 2.A.6) family. MmpL subfamily.</text>
</comment>
<comment type="subcellular location">
    <subcellularLocation>
        <location evidence="1">Cell membrane</location>
        <topology evidence="1">Multi-pass membrane protein</topology>
    </subcellularLocation>
</comment>
<dbReference type="InterPro" id="IPR050545">
    <property type="entry name" value="Mycobact_MmpL"/>
</dbReference>
<dbReference type="Proteomes" id="UP000011157">
    <property type="component" value="Chromosome"/>
</dbReference>
<proteinExistence type="inferred from homology"/>
<name>L7V1R0_MYCL1</name>
<organism evidence="9 10">
    <name type="scientific">Mycobacterium liflandii (strain 128FXT)</name>
    <dbReference type="NCBI Taxonomy" id="459424"/>
    <lineage>
        <taxon>Bacteria</taxon>
        <taxon>Bacillati</taxon>
        <taxon>Actinomycetota</taxon>
        <taxon>Actinomycetes</taxon>
        <taxon>Mycobacteriales</taxon>
        <taxon>Mycobacteriaceae</taxon>
        <taxon>Mycobacterium</taxon>
        <taxon>Mycobacterium ulcerans group</taxon>
    </lineage>
</organism>
<feature type="transmembrane region" description="Helical" evidence="7">
    <location>
        <begin position="578"/>
        <end position="600"/>
    </location>
</feature>
<feature type="transmembrane region" description="Helical" evidence="7">
    <location>
        <begin position="654"/>
        <end position="680"/>
    </location>
</feature>
<dbReference type="Gene3D" id="1.20.1640.10">
    <property type="entry name" value="Multidrug efflux transporter AcrB transmembrane domain"/>
    <property type="match status" value="2"/>
</dbReference>
<keyword evidence="5 7" id="KW-1133">Transmembrane helix</keyword>
<accession>L7V1R0</accession>
<feature type="transmembrane region" description="Helical" evidence="7">
    <location>
        <begin position="686"/>
        <end position="712"/>
    </location>
</feature>
<evidence type="ECO:0000256" key="2">
    <source>
        <dbReference type="ARBA" id="ARBA00010157"/>
    </source>
</evidence>
<evidence type="ECO:0000256" key="1">
    <source>
        <dbReference type="ARBA" id="ARBA00004651"/>
    </source>
</evidence>
<dbReference type="KEGG" id="mli:MULP_01827"/>
<evidence type="ECO:0000313" key="10">
    <source>
        <dbReference type="Proteomes" id="UP000011157"/>
    </source>
</evidence>
<keyword evidence="6 7" id="KW-0472">Membrane</keyword>
<dbReference type="SUPFAM" id="SSF82866">
    <property type="entry name" value="Multidrug efflux transporter AcrB transmembrane domain"/>
    <property type="match status" value="2"/>
</dbReference>
<feature type="domain" description="SSD" evidence="8">
    <location>
        <begin position="252"/>
        <end position="369"/>
    </location>
</feature>
<evidence type="ECO:0000259" key="8">
    <source>
        <dbReference type="PROSITE" id="PS50156"/>
    </source>
</evidence>
<feature type="transmembrane region" description="Helical" evidence="7">
    <location>
        <begin position="239"/>
        <end position="262"/>
    </location>
</feature>
<dbReference type="InterPro" id="IPR000731">
    <property type="entry name" value="SSD"/>
</dbReference>
<reference evidence="9 10" key="1">
    <citation type="journal article" date="2013" name="J. Bacteriol.">
        <title>Complete Genome Sequence of the Frog Pathogen Mycobacterium ulcerans Ecovar Liflandii.</title>
        <authorList>
            <person name="Tobias N.J."/>
            <person name="Doig K.D."/>
            <person name="Medema M.H."/>
            <person name="Chen H."/>
            <person name="Haring V."/>
            <person name="Moore R."/>
            <person name="Seemann T."/>
            <person name="Stinear T.P."/>
        </authorList>
    </citation>
    <scope>NUCLEOTIDE SEQUENCE [LARGE SCALE GENOMIC DNA]</scope>
    <source>
        <strain evidence="9 10">128FXT</strain>
    </source>
</reference>
<dbReference type="PANTHER" id="PTHR33406">
    <property type="entry name" value="MEMBRANE PROTEIN MJ1562-RELATED"/>
    <property type="match status" value="1"/>
</dbReference>
<protein>
    <submittedName>
        <fullName evidence="9">MMPL domain protein</fullName>
    </submittedName>
</protein>
<evidence type="ECO:0000256" key="3">
    <source>
        <dbReference type="ARBA" id="ARBA00022475"/>
    </source>
</evidence>
<keyword evidence="4 7" id="KW-0812">Transmembrane</keyword>
<dbReference type="PANTHER" id="PTHR33406:SF6">
    <property type="entry name" value="MEMBRANE PROTEIN YDGH-RELATED"/>
    <property type="match status" value="1"/>
</dbReference>
<dbReference type="PATRIC" id="fig|459424.11.peg.1874"/>
<dbReference type="PROSITE" id="PS50156">
    <property type="entry name" value="SSD"/>
    <property type="match status" value="2"/>
</dbReference>
<gene>
    <name evidence="9" type="ordered locus">MULP_01827</name>
</gene>
<dbReference type="Pfam" id="PF03176">
    <property type="entry name" value="MMPL"/>
    <property type="match status" value="2"/>
</dbReference>
<dbReference type="HOGENOM" id="CLU_005108_4_1_11"/>
<keyword evidence="10" id="KW-1185">Reference proteome</keyword>
<dbReference type="GO" id="GO:0005886">
    <property type="term" value="C:plasma membrane"/>
    <property type="evidence" value="ECO:0007669"/>
    <property type="project" value="UniProtKB-SubCell"/>
</dbReference>
<feature type="transmembrane region" description="Helical" evidence="7">
    <location>
        <begin position="214"/>
        <end position="232"/>
    </location>
</feature>
<feature type="transmembrane region" description="Helical" evidence="7">
    <location>
        <begin position="315"/>
        <end position="338"/>
    </location>
</feature>
<dbReference type="EMBL" id="CP003899">
    <property type="protein sequence ID" value="AGC61741.1"/>
    <property type="molecule type" value="Genomic_DNA"/>
</dbReference>
<evidence type="ECO:0000256" key="5">
    <source>
        <dbReference type="ARBA" id="ARBA00022989"/>
    </source>
</evidence>
<evidence type="ECO:0000313" key="9">
    <source>
        <dbReference type="EMBL" id="AGC61741.1"/>
    </source>
</evidence>
<sequence length="740" mass="76580">MNYATPHSFWHLVRHQRSTPGAPLIQNYLITEILAHVVWDRLAAALAAKRSWLISVDVVALATVFMVLVGGNSAAGQAPQSVPADAESAKVESELGRFPGGDRAPLILVVTRSDGTTLDAADRRAAQQAAQRMQASAHPGANPRPAAPLISADTKAAISVVPISANLSGLALNDAVKALREAAHEGLPADLDAHVTGGPAFGADIANAFTNANITLLAVTASVVALLLILTYRSPVLWLLPLLVIAFADRVATTVGTAVAALTGLNFDGSTSGITSVLVFGAGTNYALLLISRYRQELPVHRDHRDALARAVRMAGPPIAASNATVVLALLTLVFAATPSNRSLGALAACGLVVAAVSVLVVLPPLLALCGRRLFWPFIPRAQDTTALDSGFWHAVAQRVARRPAPVALVTVALLIGLATGLLGTRIGLSQTEQFRVKADSVSGYDVVAQHFPAGLVNPTLVVAPSAQATQVRQAIGATPGVVSVTESGRSGKFGAGLTKWSVVIDAPPSSERAFTTIAALRHSASQASPSALVGGPDAQALDVRDAAEHDRALLIPAILAVILVVLYALLRSALAPLILLAATILGALAALGLGGWASIHVFGFPALDNSTPLFAFLFLAALGVDYTIFLVTRAREESARNGARAGMVRAVSATGGVITSAGIVLAAVFCMLAVLPLIVLTQLGIIVGLGILLDTFVVSTLVIPALFTLIGDRIWWPSDPKTTAHQPDLAYSHADGGSE</sequence>
<feature type="domain" description="SSD" evidence="8">
    <location>
        <begin position="574"/>
        <end position="709"/>
    </location>
</feature>
<feature type="transmembrane region" description="Helical" evidence="7">
    <location>
        <begin position="344"/>
        <end position="369"/>
    </location>
</feature>
<keyword evidence="3" id="KW-1003">Cell membrane</keyword>
<evidence type="ECO:0000256" key="6">
    <source>
        <dbReference type="ARBA" id="ARBA00023136"/>
    </source>
</evidence>
<evidence type="ECO:0000256" key="4">
    <source>
        <dbReference type="ARBA" id="ARBA00022692"/>
    </source>
</evidence>